<keyword evidence="3 7" id="KW-0812">Transmembrane</keyword>
<feature type="transmembrane region" description="Helical" evidence="7">
    <location>
        <begin position="346"/>
        <end position="375"/>
    </location>
</feature>
<dbReference type="Proteomes" id="UP000594468">
    <property type="component" value="Chromosome"/>
</dbReference>
<proteinExistence type="inferred from homology"/>
<evidence type="ECO:0000313" key="10">
    <source>
        <dbReference type="EMBL" id="QPC82720.1"/>
    </source>
</evidence>
<organism evidence="10 11">
    <name type="scientific">Phototrophicus methaneseepsis</name>
    <dbReference type="NCBI Taxonomy" id="2710758"/>
    <lineage>
        <taxon>Bacteria</taxon>
        <taxon>Bacillati</taxon>
        <taxon>Chloroflexota</taxon>
        <taxon>Candidatus Thermofontia</taxon>
        <taxon>Phototrophicales</taxon>
        <taxon>Phototrophicaceae</taxon>
        <taxon>Phototrophicus</taxon>
    </lineage>
</organism>
<reference evidence="10 11" key="1">
    <citation type="submission" date="2020-02" db="EMBL/GenBank/DDBJ databases">
        <authorList>
            <person name="Zheng R.K."/>
            <person name="Sun C.M."/>
        </authorList>
    </citation>
    <scope>NUCLEOTIDE SEQUENCE [LARGE SCALE GENOMIC DNA]</scope>
    <source>
        <strain evidence="11">rifampicinis</strain>
    </source>
</reference>
<dbReference type="Pfam" id="PF02687">
    <property type="entry name" value="FtsX"/>
    <property type="match status" value="2"/>
</dbReference>
<dbReference type="EMBL" id="CP062983">
    <property type="protein sequence ID" value="QPC82720.1"/>
    <property type="molecule type" value="Genomic_DNA"/>
</dbReference>
<gene>
    <name evidence="10" type="ORF">G4Y79_24055</name>
</gene>
<evidence type="ECO:0000313" key="11">
    <source>
        <dbReference type="Proteomes" id="UP000594468"/>
    </source>
</evidence>
<evidence type="ECO:0000256" key="7">
    <source>
        <dbReference type="SAM" id="Phobius"/>
    </source>
</evidence>
<feature type="transmembrane region" description="Helical" evidence="7">
    <location>
        <begin position="301"/>
        <end position="325"/>
    </location>
</feature>
<feature type="domain" description="MacB-like periplasmic core" evidence="9">
    <location>
        <begin position="534"/>
        <end position="769"/>
    </location>
</feature>
<feature type="transmembrane region" description="Helical" evidence="7">
    <location>
        <begin position="845"/>
        <end position="871"/>
    </location>
</feature>
<evidence type="ECO:0000259" key="8">
    <source>
        <dbReference type="Pfam" id="PF02687"/>
    </source>
</evidence>
<feature type="transmembrane region" description="Helical" evidence="7">
    <location>
        <begin position="437"/>
        <end position="461"/>
    </location>
</feature>
<feature type="transmembrane region" description="Helical" evidence="7">
    <location>
        <begin position="891"/>
        <end position="916"/>
    </location>
</feature>
<evidence type="ECO:0000256" key="6">
    <source>
        <dbReference type="ARBA" id="ARBA00038076"/>
    </source>
</evidence>
<dbReference type="GO" id="GO:0022857">
    <property type="term" value="F:transmembrane transporter activity"/>
    <property type="evidence" value="ECO:0007669"/>
    <property type="project" value="TreeGrafter"/>
</dbReference>
<keyword evidence="4 7" id="KW-1133">Transmembrane helix</keyword>
<evidence type="ECO:0000259" key="9">
    <source>
        <dbReference type="Pfam" id="PF12704"/>
    </source>
</evidence>
<dbReference type="InterPro" id="IPR003838">
    <property type="entry name" value="ABC3_permease_C"/>
</dbReference>
<feature type="domain" description="ABC3 transporter permease C-terminal" evidence="8">
    <location>
        <begin position="804"/>
        <end position="914"/>
    </location>
</feature>
<feature type="domain" description="MacB-like periplasmic core" evidence="9">
    <location>
        <begin position="22"/>
        <end position="238"/>
    </location>
</feature>
<dbReference type="KEGG" id="pmet:G4Y79_24055"/>
<dbReference type="InterPro" id="IPR050250">
    <property type="entry name" value="Macrolide_Exporter_MacB"/>
</dbReference>
<dbReference type="AlphaFoldDB" id="A0A7S8E987"/>
<accession>A0A7S8E987</accession>
<feature type="transmembrane region" description="Helical" evidence="7">
    <location>
        <begin position="395"/>
        <end position="416"/>
    </location>
</feature>
<dbReference type="PANTHER" id="PTHR30572">
    <property type="entry name" value="MEMBRANE COMPONENT OF TRANSPORTER-RELATED"/>
    <property type="match status" value="1"/>
</dbReference>
<evidence type="ECO:0000256" key="3">
    <source>
        <dbReference type="ARBA" id="ARBA00022692"/>
    </source>
</evidence>
<name>A0A7S8E987_9CHLR</name>
<dbReference type="GO" id="GO:0005886">
    <property type="term" value="C:plasma membrane"/>
    <property type="evidence" value="ECO:0007669"/>
    <property type="project" value="UniProtKB-SubCell"/>
</dbReference>
<keyword evidence="2" id="KW-1003">Cell membrane</keyword>
<dbReference type="PANTHER" id="PTHR30572:SF4">
    <property type="entry name" value="ABC TRANSPORTER PERMEASE YTRF"/>
    <property type="match status" value="1"/>
</dbReference>
<feature type="domain" description="ABC3 transporter permease C-terminal" evidence="8">
    <location>
        <begin position="304"/>
        <end position="420"/>
    </location>
</feature>
<keyword evidence="11" id="KW-1185">Reference proteome</keyword>
<evidence type="ECO:0000256" key="4">
    <source>
        <dbReference type="ARBA" id="ARBA00022989"/>
    </source>
</evidence>
<dbReference type="InterPro" id="IPR025857">
    <property type="entry name" value="MacB_PCD"/>
</dbReference>
<comment type="subcellular location">
    <subcellularLocation>
        <location evidence="1">Cell membrane</location>
        <topology evidence="1">Multi-pass membrane protein</topology>
    </subcellularLocation>
</comment>
<feature type="transmembrane region" description="Helical" evidence="7">
    <location>
        <begin position="531"/>
        <end position="555"/>
    </location>
</feature>
<dbReference type="Pfam" id="PF12704">
    <property type="entry name" value="MacB_PCD"/>
    <property type="match status" value="2"/>
</dbReference>
<keyword evidence="5 7" id="KW-0472">Membrane</keyword>
<evidence type="ECO:0000256" key="1">
    <source>
        <dbReference type="ARBA" id="ARBA00004651"/>
    </source>
</evidence>
<evidence type="ECO:0000256" key="2">
    <source>
        <dbReference type="ARBA" id="ARBA00022475"/>
    </source>
</evidence>
<comment type="similarity">
    <text evidence="6">Belongs to the ABC-4 integral membrane protein family.</text>
</comment>
<sequence length="927" mass="99377">MRRLAFYLRYAFVNIRRGGRWSTLAIFSIAAGVATIVALRGLGLAIGDSLIENVAYENKGDIRIWKGDTGDGLLGAFDDSQNVSFTDAQINNVREWAGTLGANVSVYVRGSSVQVSKINATGEEEVGGISSSFGNLSFINTTYITPGNYPSNYQITAIDPPGVPLGDLYTDGLDAVISENMAQQQHIAVGDRIRITGTEEEFIVRGIVDTAEEAGPTQILSAFFGFMYLEIDDVRATLNPNLRPNAIAIDFPDDVPLTQEIINAYVETLRELTYDGQWTRAQDTFDMLEGYTVISQILADFIVVMGLGALLIGGVGIMNTMIVMVRRRTNEIAALKTFGLKGRQVAMMFLTEGLTLGVIGSVLGCIIGVLLGGIVNQYGEAFLQQGIPWRIYPEALAYGLALGIVVSAIFGLAPILTALQVRPGIILRPNEAHVPRLGLLQTLGLMLLVTVMLGLIVGQIIRPSILLPNEYGAEFNPLAPYIIGIIGVTLTLAFLGFLVMVLWVVVWLVGKLPSFGITELRLALRNLSTNRLRTATTLLALSAGMFALSSITFVGQGAREMLNLQLSSQLGGNVMAFPFAPGSLSSVGQLALTTALNGVSGVRSRSVLSMYSAGLVAIDGRPADMNLPNFARDGDGDLMVDGELNFLDPAVQAYFAWNSFSVWKTDTQAVYDNFNHIVAGRNLTPEDAGRAVMVGPAETAQLLGIQVGSTVTYSVGGRDYNFEVIGLSASSSSMMGSTVMVAPDVIQSEVSFRVYTFDIEDEHVNEAMVNLSAIRIPPTFVVDIRFIDSLLSRLIDQFAALPTVVGLLSLGAAAVIMANTVALATLERRRQIGILKAIGLQRRRVLVVMLLETGIVGLLSALLGIGLSSLFVALFTSLSGTPIPVPADSRLIAVGLVLAAVLIGVVSTFLSANVAIRERVMNVLRYE</sequence>
<feature type="transmembrane region" description="Helical" evidence="7">
    <location>
        <begin position="21"/>
        <end position="42"/>
    </location>
</feature>
<feature type="transmembrane region" description="Helical" evidence="7">
    <location>
        <begin position="799"/>
        <end position="824"/>
    </location>
</feature>
<evidence type="ECO:0000256" key="5">
    <source>
        <dbReference type="ARBA" id="ARBA00023136"/>
    </source>
</evidence>
<dbReference type="RefSeq" id="WP_195170789.1">
    <property type="nucleotide sequence ID" value="NZ_CP062983.1"/>
</dbReference>
<protein>
    <submittedName>
        <fullName evidence="10">ABC transporter permease</fullName>
    </submittedName>
</protein>
<feature type="transmembrane region" description="Helical" evidence="7">
    <location>
        <begin position="481"/>
        <end position="510"/>
    </location>
</feature>